<protein>
    <submittedName>
        <fullName evidence="1">Uncharacterized protein</fullName>
    </submittedName>
</protein>
<organism evidence="1 2">
    <name type="scientific">Dermatophagoides pteronyssinus</name>
    <name type="common">European house dust mite</name>
    <dbReference type="NCBI Taxonomy" id="6956"/>
    <lineage>
        <taxon>Eukaryota</taxon>
        <taxon>Metazoa</taxon>
        <taxon>Ecdysozoa</taxon>
        <taxon>Arthropoda</taxon>
        <taxon>Chelicerata</taxon>
        <taxon>Arachnida</taxon>
        <taxon>Acari</taxon>
        <taxon>Acariformes</taxon>
        <taxon>Sarcoptiformes</taxon>
        <taxon>Astigmata</taxon>
        <taxon>Psoroptidia</taxon>
        <taxon>Analgoidea</taxon>
        <taxon>Pyroglyphidae</taxon>
        <taxon>Dermatophagoidinae</taxon>
        <taxon>Dermatophagoides</taxon>
    </lineage>
</organism>
<dbReference type="EMBL" id="NJHN03000099">
    <property type="protein sequence ID" value="KAH9415151.1"/>
    <property type="molecule type" value="Genomic_DNA"/>
</dbReference>
<sequence length="117" mass="14257">MRELNCMGRNNNRRNRRRYGSIETIDSYEIDDNQQQQQQKKKSLLKRTGTFIVKSCRLMTYGVPHMPYNLPYNDCNGPYHYDFYRSQDYPYNYNDYGRYDNNQYMRYGEYGPGGLYF</sequence>
<gene>
    <name evidence="1" type="ORF">DERP_006241</name>
</gene>
<reference evidence="1 2" key="1">
    <citation type="journal article" date="2018" name="J. Allergy Clin. Immunol.">
        <title>High-quality assembly of Dermatophagoides pteronyssinus genome and transcriptome reveals a wide range of novel allergens.</title>
        <authorList>
            <person name="Liu X.Y."/>
            <person name="Yang K.Y."/>
            <person name="Wang M.Q."/>
            <person name="Kwok J.S."/>
            <person name="Zeng X."/>
            <person name="Yang Z."/>
            <person name="Xiao X.J."/>
            <person name="Lau C.P."/>
            <person name="Li Y."/>
            <person name="Huang Z.M."/>
            <person name="Ba J.G."/>
            <person name="Yim A.K."/>
            <person name="Ouyang C.Y."/>
            <person name="Ngai S.M."/>
            <person name="Chan T.F."/>
            <person name="Leung E.L."/>
            <person name="Liu L."/>
            <person name="Liu Z.G."/>
            <person name="Tsui S.K."/>
        </authorList>
    </citation>
    <scope>NUCLEOTIDE SEQUENCE [LARGE SCALE GENOMIC DNA]</scope>
    <source>
        <strain evidence="1">Derp</strain>
    </source>
</reference>
<name>A0ABQ8IY79_DERPT</name>
<dbReference type="Proteomes" id="UP000887458">
    <property type="component" value="Unassembled WGS sequence"/>
</dbReference>
<accession>A0ABQ8IY79</accession>
<evidence type="ECO:0000313" key="1">
    <source>
        <dbReference type="EMBL" id="KAH9415151.1"/>
    </source>
</evidence>
<proteinExistence type="predicted"/>
<evidence type="ECO:0000313" key="2">
    <source>
        <dbReference type="Proteomes" id="UP000887458"/>
    </source>
</evidence>
<reference evidence="1 2" key="2">
    <citation type="journal article" date="2022" name="Mol. Biol. Evol.">
        <title>Comparative Genomics Reveals Insights into the Divergent Evolution of Astigmatic Mites and Household Pest Adaptations.</title>
        <authorList>
            <person name="Xiong Q."/>
            <person name="Wan A.T."/>
            <person name="Liu X."/>
            <person name="Fung C.S."/>
            <person name="Xiao X."/>
            <person name="Malainual N."/>
            <person name="Hou J."/>
            <person name="Wang L."/>
            <person name="Wang M."/>
            <person name="Yang K.Y."/>
            <person name="Cui Y."/>
            <person name="Leung E.L."/>
            <person name="Nong W."/>
            <person name="Shin S.K."/>
            <person name="Au S.W."/>
            <person name="Jeong K.Y."/>
            <person name="Chew F.T."/>
            <person name="Hui J.H."/>
            <person name="Leung T.F."/>
            <person name="Tungtrongchitr A."/>
            <person name="Zhong N."/>
            <person name="Liu Z."/>
            <person name="Tsui S.K."/>
        </authorList>
    </citation>
    <scope>NUCLEOTIDE SEQUENCE [LARGE SCALE GENOMIC DNA]</scope>
    <source>
        <strain evidence="1">Derp</strain>
    </source>
</reference>
<keyword evidence="2" id="KW-1185">Reference proteome</keyword>
<comment type="caution">
    <text evidence="1">The sequence shown here is derived from an EMBL/GenBank/DDBJ whole genome shotgun (WGS) entry which is preliminary data.</text>
</comment>